<feature type="domain" description="Amidohydrolase-related" evidence="11">
    <location>
        <begin position="60"/>
        <end position="412"/>
    </location>
</feature>
<dbReference type="SUPFAM" id="SSF51556">
    <property type="entry name" value="Metallo-dependent hydrolases"/>
    <property type="match status" value="1"/>
</dbReference>
<feature type="binding site" evidence="10">
    <location>
        <position position="140"/>
    </location>
    <ligand>
        <name>Zn(2+)</name>
        <dbReference type="ChEBI" id="CHEBI:29105"/>
    </ligand>
</feature>
<dbReference type="CDD" id="cd00854">
    <property type="entry name" value="NagA"/>
    <property type="match status" value="1"/>
</dbReference>
<evidence type="ECO:0000313" key="13">
    <source>
        <dbReference type="Proteomes" id="UP000076502"/>
    </source>
</evidence>
<dbReference type="STRING" id="178035.A0A154PQZ8"/>
<evidence type="ECO:0000256" key="6">
    <source>
        <dbReference type="ARBA" id="ARBA00023277"/>
    </source>
</evidence>
<feature type="binding site" evidence="9">
    <location>
        <begin position="246"/>
        <end position="247"/>
    </location>
    <ligand>
        <name>substrate</name>
    </ligand>
</feature>
<reference evidence="12 13" key="1">
    <citation type="submission" date="2015-07" db="EMBL/GenBank/DDBJ databases">
        <title>The genome of Dufourea novaeangliae.</title>
        <authorList>
            <person name="Pan H."/>
            <person name="Kapheim K."/>
        </authorList>
    </citation>
    <scope>NUCLEOTIDE SEQUENCE [LARGE SCALE GENOMIC DNA]</scope>
    <source>
        <strain evidence="12">0120121106</strain>
        <tissue evidence="12">Whole body</tissue>
    </source>
</reference>
<feature type="binding site" evidence="9">
    <location>
        <begin position="339"/>
        <end position="341"/>
    </location>
    <ligand>
        <name>substrate</name>
    </ligand>
</feature>
<evidence type="ECO:0000256" key="10">
    <source>
        <dbReference type="PIRSR" id="PIRSR038994-3"/>
    </source>
</evidence>
<evidence type="ECO:0000313" key="12">
    <source>
        <dbReference type="EMBL" id="KZC14336.1"/>
    </source>
</evidence>
<evidence type="ECO:0000256" key="9">
    <source>
        <dbReference type="PIRSR" id="PIRSR038994-2"/>
    </source>
</evidence>
<dbReference type="InterPro" id="IPR003764">
    <property type="entry name" value="GlcNAc_6-P_deAcase"/>
</dbReference>
<sequence length="431" mass="47814">MSRESKRILKQFHNCRILRNGKILIEDLWVRDGKIVDPEQIFYDEKSKPDIRIDCGGLLLSPGYIDLQINGGFGIDFTHNVDNVQEGINKVAKKLLEFGVTSFCPTLVTSPKDTYYKVLPQIKKKDGGMHGATVLGIHLEGPFISPNKKGAHPENYIKQLENASLPYVFHDHKTNFYGFESLIDMYGTLENVCLLTLAPELLNAERVIEELCRRNIKVSLGHSIGNLHEGEAAVKSGASFITHLFNAMLPFHHRDPGLVGLLTSDKIPEGRIIHYGIIADGIHTHPAALRIAHRTHPEGLVLVTDAISALGLEEGIHKLGQFKIEMRMGRAYIAGTDTLCGSTAEMSKCVRLFKEATGCSIVEALEAATLHPAKTLGIEEMKGVLNYGADADLVMLNDNLELLSTWISGKCVYTRGDSKNYRKTDCHHYAF</sequence>
<dbReference type="GO" id="GO:0019262">
    <property type="term" value="P:N-acetylneuraminate catabolic process"/>
    <property type="evidence" value="ECO:0007669"/>
    <property type="project" value="UniProtKB-ARBA"/>
</dbReference>
<feature type="binding site" evidence="10">
    <location>
        <position position="243"/>
    </location>
    <ligand>
        <name>Zn(2+)</name>
        <dbReference type="ChEBI" id="CHEBI:29105"/>
    </ligand>
</feature>
<dbReference type="PANTHER" id="PTHR11113:SF14">
    <property type="entry name" value="N-ACETYLGLUCOSAMINE-6-PHOSPHATE DEACETYLASE"/>
    <property type="match status" value="1"/>
</dbReference>
<evidence type="ECO:0000256" key="2">
    <source>
        <dbReference type="ARBA" id="ARBA00011899"/>
    </source>
</evidence>
<dbReference type="Gene3D" id="3.20.20.140">
    <property type="entry name" value="Metal-dependent hydrolases"/>
    <property type="match status" value="1"/>
</dbReference>
<dbReference type="EMBL" id="KQ435066">
    <property type="protein sequence ID" value="KZC14336.1"/>
    <property type="molecule type" value="Genomic_DNA"/>
</dbReference>
<comment type="cofactor">
    <cofactor evidence="10">
        <name>a divalent metal cation</name>
        <dbReference type="ChEBI" id="CHEBI:60240"/>
    </cofactor>
    <text evidence="10">Binds 1 divalent metal cation per subunit.</text>
</comment>
<dbReference type="PIRSF" id="PIRSF038994">
    <property type="entry name" value="NagA"/>
    <property type="match status" value="1"/>
</dbReference>
<evidence type="ECO:0000259" key="11">
    <source>
        <dbReference type="Pfam" id="PF01979"/>
    </source>
</evidence>
<proteinExistence type="inferred from homology"/>
<dbReference type="OrthoDB" id="10264777at2759"/>
<dbReference type="GO" id="GO:0008448">
    <property type="term" value="F:N-acetylglucosamine-6-phosphate deacetylase activity"/>
    <property type="evidence" value="ECO:0007669"/>
    <property type="project" value="UniProtKB-EC"/>
</dbReference>
<dbReference type="NCBIfam" id="TIGR00221">
    <property type="entry name" value="nagA"/>
    <property type="match status" value="1"/>
</dbReference>
<dbReference type="GO" id="GO:0046872">
    <property type="term" value="F:metal ion binding"/>
    <property type="evidence" value="ECO:0007669"/>
    <property type="project" value="UniProtKB-KW"/>
</dbReference>
<evidence type="ECO:0000256" key="7">
    <source>
        <dbReference type="ARBA" id="ARBA00047647"/>
    </source>
</evidence>
<keyword evidence="5" id="KW-0378">Hydrolase</keyword>
<organism evidence="12 13">
    <name type="scientific">Dufourea novaeangliae</name>
    <name type="common">Sweat bee</name>
    <dbReference type="NCBI Taxonomy" id="178035"/>
    <lineage>
        <taxon>Eukaryota</taxon>
        <taxon>Metazoa</taxon>
        <taxon>Ecdysozoa</taxon>
        <taxon>Arthropoda</taxon>
        <taxon>Hexapoda</taxon>
        <taxon>Insecta</taxon>
        <taxon>Pterygota</taxon>
        <taxon>Neoptera</taxon>
        <taxon>Endopterygota</taxon>
        <taxon>Hymenoptera</taxon>
        <taxon>Apocrita</taxon>
        <taxon>Aculeata</taxon>
        <taxon>Apoidea</taxon>
        <taxon>Anthophila</taxon>
        <taxon>Halictidae</taxon>
        <taxon>Rophitinae</taxon>
        <taxon>Dufourea</taxon>
    </lineage>
</organism>
<feature type="active site" description="Proton donor/acceptor" evidence="8">
    <location>
        <position position="305"/>
    </location>
</feature>
<evidence type="ECO:0000256" key="4">
    <source>
        <dbReference type="ARBA" id="ARBA00022723"/>
    </source>
</evidence>
<feature type="binding site" evidence="10">
    <location>
        <position position="222"/>
    </location>
    <ligand>
        <name>Zn(2+)</name>
        <dbReference type="ChEBI" id="CHEBI:29105"/>
    </ligand>
</feature>
<dbReference type="Pfam" id="PF01979">
    <property type="entry name" value="Amidohydro_1"/>
    <property type="match status" value="1"/>
</dbReference>
<accession>A0A154PQZ8</accession>
<evidence type="ECO:0000256" key="1">
    <source>
        <dbReference type="ARBA" id="ARBA00010716"/>
    </source>
</evidence>
<dbReference type="InterPro" id="IPR011059">
    <property type="entry name" value="Metal-dep_hydrolase_composite"/>
</dbReference>
<dbReference type="FunFam" id="3.20.20.140:FF:000023">
    <property type="entry name" value="N-acetylglucosamine-6-phosphate deacetylase"/>
    <property type="match status" value="1"/>
</dbReference>
<comment type="similarity">
    <text evidence="1">Belongs to the metallo-dependent hydrolases superfamily. NagA family.</text>
</comment>
<protein>
    <recommendedName>
        <fullName evidence="3">N-acetylglucosamine-6-phosphate deacetylase</fullName>
        <ecNumber evidence="2">3.5.1.25</ecNumber>
    </recommendedName>
</protein>
<dbReference type="InterPro" id="IPR032466">
    <property type="entry name" value="Metal_Hydrolase"/>
</dbReference>
<dbReference type="InterPro" id="IPR006680">
    <property type="entry name" value="Amidohydro-rel"/>
</dbReference>
<keyword evidence="6" id="KW-0119">Carbohydrate metabolism</keyword>
<gene>
    <name evidence="12" type="ORF">WN55_06768</name>
</gene>
<comment type="catalytic activity">
    <reaction evidence="7">
        <text>N-acetyl-D-glucosamine 6-phosphate + H2O = D-glucosamine 6-phosphate + acetate</text>
        <dbReference type="Rhea" id="RHEA:22936"/>
        <dbReference type="ChEBI" id="CHEBI:15377"/>
        <dbReference type="ChEBI" id="CHEBI:30089"/>
        <dbReference type="ChEBI" id="CHEBI:57513"/>
        <dbReference type="ChEBI" id="CHEBI:58725"/>
        <dbReference type="EC" id="3.5.1.25"/>
    </reaction>
</comment>
<dbReference type="GO" id="GO:0006046">
    <property type="term" value="P:N-acetylglucosamine catabolic process"/>
    <property type="evidence" value="ECO:0007669"/>
    <property type="project" value="TreeGrafter"/>
</dbReference>
<dbReference type="GO" id="GO:0106279">
    <property type="term" value="P:negative regulation of UDP-N-acetylglucosamine biosynthetic process"/>
    <property type="evidence" value="ECO:0007669"/>
    <property type="project" value="UniProtKB-ARBA"/>
</dbReference>
<feature type="binding site" evidence="9">
    <location>
        <position position="254"/>
    </location>
    <ligand>
        <name>substrate</name>
    </ligand>
</feature>
<dbReference type="SUPFAM" id="SSF51338">
    <property type="entry name" value="Composite domain of metallo-dependent hydrolases"/>
    <property type="match status" value="1"/>
</dbReference>
<keyword evidence="13" id="KW-1185">Reference proteome</keyword>
<dbReference type="AlphaFoldDB" id="A0A154PQZ8"/>
<dbReference type="Proteomes" id="UP000076502">
    <property type="component" value="Unassembled WGS sequence"/>
</dbReference>
<dbReference type="EC" id="3.5.1.25" evidence="2"/>
<keyword evidence="4 10" id="KW-0479">Metal-binding</keyword>
<dbReference type="PANTHER" id="PTHR11113">
    <property type="entry name" value="N-ACETYLGLUCOSAMINE-6-PHOSPHATE DEACETYLASE"/>
    <property type="match status" value="1"/>
</dbReference>
<dbReference type="Gene3D" id="2.30.40.10">
    <property type="entry name" value="Urease, subunit C, domain 1"/>
    <property type="match status" value="1"/>
</dbReference>
<feature type="binding site" evidence="9">
    <location>
        <position position="151"/>
    </location>
    <ligand>
        <name>substrate</name>
    </ligand>
</feature>
<evidence type="ECO:0000256" key="3">
    <source>
        <dbReference type="ARBA" id="ARBA00018029"/>
    </source>
</evidence>
<evidence type="ECO:0000256" key="5">
    <source>
        <dbReference type="ARBA" id="ARBA00022801"/>
    </source>
</evidence>
<name>A0A154PQZ8_DUFNO</name>
<evidence type="ECO:0000256" key="8">
    <source>
        <dbReference type="PIRSR" id="PIRSR038994-1"/>
    </source>
</evidence>
<feature type="binding site" evidence="9">
    <location>
        <position position="283"/>
    </location>
    <ligand>
        <name>substrate</name>
    </ligand>
</feature>